<dbReference type="RefSeq" id="WP_136551245.1">
    <property type="nucleotide sequence ID" value="NZ_STGJ01000001.1"/>
</dbReference>
<protein>
    <recommendedName>
        <fullName evidence="4">Putative pterin-4-alpha-carbinolamine dehydratase</fullName>
        <shortName evidence="4">PHS</shortName>
        <ecNumber evidence="4">4.2.1.96</ecNumber>
    </recommendedName>
    <alternativeName>
        <fullName evidence="4">4-alpha-hydroxy-tetrahydropterin dehydratase</fullName>
    </alternativeName>
    <alternativeName>
        <fullName evidence="4">Pterin carbinolamine dehydratase</fullName>
        <shortName evidence="4">PCD</shortName>
    </alternativeName>
</protein>
<dbReference type="PANTHER" id="PTHR12599:SF0">
    <property type="entry name" value="PTERIN-4-ALPHA-CARBINOLAMINE DEHYDRATASE"/>
    <property type="match status" value="1"/>
</dbReference>
<sequence>MKLTELECRAGAPRLGAVELDDLLDALPEWALDGDAITREYRFADYYRTIAFVNALAWIAHQADHHPDLSVHYNRVVVRFGTHDAGGVTLNDLICAARCDALLEHAA</sequence>
<accession>A0A4T0V638</accession>
<dbReference type="Gene3D" id="3.30.1360.20">
    <property type="entry name" value="Transcriptional coactivator/pterin dehydratase"/>
    <property type="match status" value="1"/>
</dbReference>
<dbReference type="InterPro" id="IPR036428">
    <property type="entry name" value="PCD_sf"/>
</dbReference>
<dbReference type="GO" id="GO:0008124">
    <property type="term" value="F:4-alpha-hydroxytetrahydrobiopterin dehydratase activity"/>
    <property type="evidence" value="ECO:0007669"/>
    <property type="project" value="UniProtKB-UniRule"/>
</dbReference>
<name>A0A4T0V638_9NEIS</name>
<dbReference type="NCBIfam" id="NF002017">
    <property type="entry name" value="PRK00823.1-2"/>
    <property type="match status" value="1"/>
</dbReference>
<dbReference type="Proteomes" id="UP000308891">
    <property type="component" value="Unassembled WGS sequence"/>
</dbReference>
<evidence type="ECO:0000256" key="1">
    <source>
        <dbReference type="ARBA" id="ARBA00001554"/>
    </source>
</evidence>
<keyword evidence="6" id="KW-1185">Reference proteome</keyword>
<proteinExistence type="inferred from homology"/>
<evidence type="ECO:0000313" key="5">
    <source>
        <dbReference type="EMBL" id="TIC87234.1"/>
    </source>
</evidence>
<dbReference type="HAMAP" id="MF_00434">
    <property type="entry name" value="Pterin_4_alpha"/>
    <property type="match status" value="1"/>
</dbReference>
<gene>
    <name evidence="5" type="ORF">E5K04_02100</name>
</gene>
<evidence type="ECO:0000256" key="4">
    <source>
        <dbReference type="HAMAP-Rule" id="MF_00434"/>
    </source>
</evidence>
<dbReference type="SUPFAM" id="SSF55248">
    <property type="entry name" value="PCD-like"/>
    <property type="match status" value="1"/>
</dbReference>
<evidence type="ECO:0000256" key="3">
    <source>
        <dbReference type="ARBA" id="ARBA00023239"/>
    </source>
</evidence>
<dbReference type="CDD" id="cd00488">
    <property type="entry name" value="PCD_DCoH"/>
    <property type="match status" value="1"/>
</dbReference>
<comment type="catalytic activity">
    <reaction evidence="1 4">
        <text>(4aS,6R)-4a-hydroxy-L-erythro-5,6,7,8-tetrahydrobiopterin = (6R)-L-erythro-6,7-dihydrobiopterin + H2O</text>
        <dbReference type="Rhea" id="RHEA:11920"/>
        <dbReference type="ChEBI" id="CHEBI:15377"/>
        <dbReference type="ChEBI" id="CHEBI:15642"/>
        <dbReference type="ChEBI" id="CHEBI:43120"/>
        <dbReference type="EC" id="4.2.1.96"/>
    </reaction>
</comment>
<dbReference type="PANTHER" id="PTHR12599">
    <property type="entry name" value="PTERIN-4-ALPHA-CARBINOLAMINE DEHYDRATASE"/>
    <property type="match status" value="1"/>
</dbReference>
<comment type="similarity">
    <text evidence="2 4">Belongs to the pterin-4-alpha-carbinolamine dehydratase family.</text>
</comment>
<keyword evidence="3 4" id="KW-0456">Lyase</keyword>
<dbReference type="NCBIfam" id="NF002019">
    <property type="entry name" value="PRK00823.1-4"/>
    <property type="match status" value="1"/>
</dbReference>
<reference evidence="5 6" key="1">
    <citation type="submission" date="2019-04" db="EMBL/GenBank/DDBJ databases">
        <title>Crenobacter sp. nov.</title>
        <authorList>
            <person name="Shi S."/>
        </authorList>
    </citation>
    <scope>NUCLEOTIDE SEQUENCE [LARGE SCALE GENOMIC DNA]</scope>
    <source>
        <strain evidence="5 6">GY 70310</strain>
    </source>
</reference>
<dbReference type="InterPro" id="IPR001533">
    <property type="entry name" value="Pterin_deHydtase"/>
</dbReference>
<dbReference type="GO" id="GO:0006729">
    <property type="term" value="P:tetrahydrobiopterin biosynthetic process"/>
    <property type="evidence" value="ECO:0007669"/>
    <property type="project" value="InterPro"/>
</dbReference>
<dbReference type="EC" id="4.2.1.96" evidence="4"/>
<evidence type="ECO:0000313" key="6">
    <source>
        <dbReference type="Proteomes" id="UP000308891"/>
    </source>
</evidence>
<dbReference type="AlphaFoldDB" id="A0A4T0V638"/>
<dbReference type="EMBL" id="STGJ01000001">
    <property type="protein sequence ID" value="TIC87234.1"/>
    <property type="molecule type" value="Genomic_DNA"/>
</dbReference>
<dbReference type="OrthoDB" id="9794987at2"/>
<evidence type="ECO:0000256" key="2">
    <source>
        <dbReference type="ARBA" id="ARBA00006472"/>
    </source>
</evidence>
<organism evidence="5 6">
    <name type="scientific">Crenobacter intestini</name>
    <dbReference type="NCBI Taxonomy" id="2563443"/>
    <lineage>
        <taxon>Bacteria</taxon>
        <taxon>Pseudomonadati</taxon>
        <taxon>Pseudomonadota</taxon>
        <taxon>Betaproteobacteria</taxon>
        <taxon>Neisseriales</taxon>
        <taxon>Neisseriaceae</taxon>
        <taxon>Crenobacter</taxon>
    </lineage>
</organism>
<comment type="caution">
    <text evidence="5">The sequence shown here is derived from an EMBL/GenBank/DDBJ whole genome shotgun (WGS) entry which is preliminary data.</text>
</comment>
<dbReference type="Pfam" id="PF01329">
    <property type="entry name" value="Pterin_4a"/>
    <property type="match status" value="1"/>
</dbReference>